<dbReference type="OrthoDB" id="425534at2759"/>
<keyword evidence="4" id="KW-1185">Reference proteome</keyword>
<dbReference type="AlphaFoldDB" id="A0A225VCC3"/>
<dbReference type="PANTHER" id="PTHR43039">
    <property type="entry name" value="ESTERASE-RELATED"/>
    <property type="match status" value="1"/>
</dbReference>
<dbReference type="Proteomes" id="UP000198211">
    <property type="component" value="Unassembled WGS sequence"/>
</dbReference>
<protein>
    <submittedName>
        <fullName evidence="3">Serine protease</fullName>
    </submittedName>
</protein>
<feature type="non-terminal residue" evidence="3">
    <location>
        <position position="1"/>
    </location>
</feature>
<feature type="domain" description="Peptidase S33 tripeptidyl aminopeptidase-like C-terminal" evidence="2">
    <location>
        <begin position="280"/>
        <end position="369"/>
    </location>
</feature>
<organism evidence="3 4">
    <name type="scientific">Phytophthora megakarya</name>
    <dbReference type="NCBI Taxonomy" id="4795"/>
    <lineage>
        <taxon>Eukaryota</taxon>
        <taxon>Sar</taxon>
        <taxon>Stramenopiles</taxon>
        <taxon>Oomycota</taxon>
        <taxon>Peronosporomycetes</taxon>
        <taxon>Peronosporales</taxon>
        <taxon>Peronosporaceae</taxon>
        <taxon>Phytophthora</taxon>
    </lineage>
</organism>
<evidence type="ECO:0000256" key="1">
    <source>
        <dbReference type="ARBA" id="ARBA00008645"/>
    </source>
</evidence>
<reference evidence="4" key="1">
    <citation type="submission" date="2017-03" db="EMBL/GenBank/DDBJ databases">
        <title>Phytopthora megakarya and P. palmivora, two closely related causual agents of cacao black pod achieved similar genome size and gene model numbers by different mechanisms.</title>
        <authorList>
            <person name="Ali S."/>
            <person name="Shao J."/>
            <person name="Larry D.J."/>
            <person name="Kronmiller B."/>
            <person name="Shen D."/>
            <person name="Strem M.D."/>
            <person name="Melnick R.L."/>
            <person name="Guiltinan M.J."/>
            <person name="Tyler B.M."/>
            <person name="Meinhardt L.W."/>
            <person name="Bailey B.A."/>
        </authorList>
    </citation>
    <scope>NUCLEOTIDE SEQUENCE [LARGE SCALE GENOMIC DNA]</scope>
    <source>
        <strain evidence="4">zdho120</strain>
    </source>
</reference>
<keyword evidence="3" id="KW-0378">Hydrolase</keyword>
<proteinExistence type="inferred from homology"/>
<evidence type="ECO:0000313" key="3">
    <source>
        <dbReference type="EMBL" id="OWZ02982.1"/>
    </source>
</evidence>
<sequence length="406" mass="44581">YGDLAAFSVTTAATDLASFISRYTNGKSTIVYGVSYGTMFAERLMHLSPPEVTGYVLDGVAAMSAAPAGKFPYFSNWDDDFREVGDAFLALCEEDSDCNTRFQPNGLNNTLQSLIEQFDNDPNSTCAALVNGTQGLNSITPSFGLRSALGSALMSSYTRTLIPPVVYRLQRCSPDDAKVLTQFFTAIVATKSAKTQDSAYQSMLLYNLIVYSEGWESPLPVMSEMEARFRNAKMSDSGGMYAVGPQYCAFSKEKSKGCDEFAVGNYESNGIIYKRDQYWNKTATLPSHTSVLLMSGKLDPQTPNKYAETLLNSLNSEKKELIAFDYASHGTITTTPMVANDMTSETCGMKLLASYVRNGGDLERLDKSCVDEMPGFNMTTPDYYLDFFLGTYDAYDGVFNSSFSSN</sequence>
<dbReference type="InterPro" id="IPR013595">
    <property type="entry name" value="Pept_S33_TAP-like_C"/>
</dbReference>
<dbReference type="SUPFAM" id="SSF53474">
    <property type="entry name" value="alpha/beta-Hydrolases"/>
    <property type="match status" value="1"/>
</dbReference>
<evidence type="ECO:0000313" key="4">
    <source>
        <dbReference type="Proteomes" id="UP000198211"/>
    </source>
</evidence>
<evidence type="ECO:0000259" key="2">
    <source>
        <dbReference type="Pfam" id="PF08386"/>
    </source>
</evidence>
<dbReference type="STRING" id="4795.A0A225VCC3"/>
<comment type="caution">
    <text evidence="3">The sequence shown here is derived from an EMBL/GenBank/DDBJ whole genome shotgun (WGS) entry which is preliminary data.</text>
</comment>
<accession>A0A225VCC3</accession>
<name>A0A225VCC3_9STRA</name>
<gene>
    <name evidence="3" type="ORF">PHMEG_00025363</name>
</gene>
<dbReference type="GO" id="GO:0006508">
    <property type="term" value="P:proteolysis"/>
    <property type="evidence" value="ECO:0007669"/>
    <property type="project" value="UniProtKB-KW"/>
</dbReference>
<dbReference type="Gene3D" id="3.40.50.1820">
    <property type="entry name" value="alpha/beta hydrolase"/>
    <property type="match status" value="1"/>
</dbReference>
<dbReference type="EMBL" id="NBNE01005809">
    <property type="protein sequence ID" value="OWZ02982.1"/>
    <property type="molecule type" value="Genomic_DNA"/>
</dbReference>
<dbReference type="Pfam" id="PF08386">
    <property type="entry name" value="Abhydrolase_4"/>
    <property type="match status" value="1"/>
</dbReference>
<comment type="similarity">
    <text evidence="1">Belongs to the AB hydrolase superfamily.</text>
</comment>
<keyword evidence="3" id="KW-0645">Protease</keyword>
<dbReference type="InterPro" id="IPR029058">
    <property type="entry name" value="AB_hydrolase_fold"/>
</dbReference>
<dbReference type="GO" id="GO:0008233">
    <property type="term" value="F:peptidase activity"/>
    <property type="evidence" value="ECO:0007669"/>
    <property type="project" value="UniProtKB-KW"/>
</dbReference>